<dbReference type="InterPro" id="IPR010982">
    <property type="entry name" value="Lambda_DNA-bd_dom_sf"/>
</dbReference>
<organism evidence="2 4">
    <name type="scientific">Pyrococcus abyssi (strain GE5 / Orsay)</name>
    <dbReference type="NCBI Taxonomy" id="272844"/>
    <lineage>
        <taxon>Archaea</taxon>
        <taxon>Methanobacteriati</taxon>
        <taxon>Methanobacteriota</taxon>
        <taxon>Thermococci</taxon>
        <taxon>Thermococcales</taxon>
        <taxon>Thermococcaceae</taxon>
        <taxon>Pyrococcus</taxon>
    </lineage>
</organism>
<dbReference type="Proteomes" id="UP000000810">
    <property type="component" value="Chromosome"/>
</dbReference>
<dbReference type="GO" id="GO:0003677">
    <property type="term" value="F:DNA binding"/>
    <property type="evidence" value="ECO:0007669"/>
    <property type="project" value="InterPro"/>
</dbReference>
<dbReference type="AlphaFoldDB" id="Q9UZZ9"/>
<dbReference type="KEGG" id="pab:PAB0668"/>
<feature type="domain" description="HTH cro/C1-type" evidence="1">
    <location>
        <begin position="24"/>
        <end position="54"/>
    </location>
</feature>
<keyword evidence="4" id="KW-1185">Reference proteome</keyword>
<dbReference type="PROSITE" id="PS50943">
    <property type="entry name" value="HTH_CROC1"/>
    <property type="match status" value="1"/>
</dbReference>
<dbReference type="SMART" id="SM00530">
    <property type="entry name" value="HTH_XRE"/>
    <property type="match status" value="1"/>
</dbReference>
<dbReference type="CDD" id="cd00093">
    <property type="entry name" value="HTH_XRE"/>
    <property type="match status" value="1"/>
</dbReference>
<reference evidence="3 5" key="5">
    <citation type="journal article" date="2012" name="Curr. Microbiol.">
        <title>Re-annotation of two hyperthermophilic archaea Pyrococcus abyssi GE5 and Pyrococcus furiosus DSM 3638.</title>
        <authorList>
            <person name="Gao J."/>
            <person name="Wang J."/>
        </authorList>
    </citation>
    <scope>GENOME REANNOTATION</scope>
    <source>
        <strain evidence="3">GE5</strain>
        <strain evidence="5">GE5 / Orsay</strain>
    </source>
</reference>
<dbReference type="EMBL" id="AJ248286">
    <property type="protein sequence ID" value="CAB49907.1"/>
    <property type="molecule type" value="Genomic_DNA"/>
</dbReference>
<dbReference type="PANTHER" id="PTHR40730:SF4">
    <property type="entry name" value="TRANSCRIPTIONAL REGULATOR"/>
    <property type="match status" value="1"/>
</dbReference>
<dbReference type="Pfam" id="PF13412">
    <property type="entry name" value="HTH_24"/>
    <property type="match status" value="1"/>
</dbReference>
<dbReference type="PANTHER" id="PTHR40730">
    <property type="entry name" value="TRANSCRIPTIONAL REGULATOR PROTEIN-LIKE PROTEIN"/>
    <property type="match status" value="1"/>
</dbReference>
<dbReference type="PATRIC" id="fig|272844.11.peg.1051"/>
<accession>Q9UZZ9</accession>
<reference evidence="2" key="3">
    <citation type="journal article" date="2001" name="Genome Res.">
        <title>Genome evolution at the genus level: comparison of three complete genomes of hyperthermophilic archaea.</title>
        <authorList>
            <person name="Lecompte O."/>
            <person name="Ripp R."/>
            <person name="Puzos-Barbe V."/>
            <person name="Duprat S."/>
            <person name="Heilig R."/>
            <person name="Dietrich J."/>
            <person name="Thierry J.C."/>
            <person name="Poch O."/>
        </authorList>
    </citation>
    <scope>NUCLEOTIDE SEQUENCE</scope>
    <source>
        <strain evidence="2">Orsay</strain>
    </source>
</reference>
<evidence type="ECO:0000259" key="1">
    <source>
        <dbReference type="PROSITE" id="PS50943"/>
    </source>
</evidence>
<proteinExistence type="predicted"/>
<dbReference type="HOGENOM" id="CLU_1954782_0_0_2"/>
<name>Q9UZZ9_PYRAB</name>
<dbReference type="STRING" id="272844.PAB0668"/>
<reference evidence="2 4" key="4">
    <citation type="journal article" date="2003" name="Mol. Microbiol.">
        <title>An integrated analysis of the genome of the hyperthermophilic archaeon Pyrococcus abyssi.</title>
        <authorList>
            <person name="Cohen G."/>
            <person name="Barbe V."/>
            <person name="Flament D."/>
            <person name="Galperin M."/>
            <person name="Heilig R."/>
            <person name="Ripp R."/>
            <person name="Lecompte O."/>
            <person name="Prieur D."/>
            <person name="Poch O."/>
            <person name="Quellerou J."/>
            <person name="Thierry J.C."/>
            <person name="Van der Oost J."/>
            <person name="Weissenbach J."/>
            <person name="Zivanovic Y."/>
            <person name="Forterre P."/>
        </authorList>
    </citation>
    <scope>NUCLEOTIDE SEQUENCE [LARGE SCALE GENOMIC DNA]</scope>
    <source>
        <strain evidence="4">GE5 / Orsay</strain>
        <strain evidence="2">Orsay</strain>
    </source>
</reference>
<dbReference type="PIR" id="F75075">
    <property type="entry name" value="F75075"/>
</dbReference>
<evidence type="ECO:0000313" key="2">
    <source>
        <dbReference type="EMBL" id="CAB49907.1"/>
    </source>
</evidence>
<gene>
    <name evidence="2" type="ordered locus">PAB0668</name>
</gene>
<evidence type="ECO:0000313" key="3">
    <source>
        <dbReference type="EMBL" id="CCE70405.1"/>
    </source>
</evidence>
<protein>
    <recommendedName>
        <fullName evidence="1">HTH cro/C1-type domain-containing protein</fullName>
    </recommendedName>
</protein>
<evidence type="ECO:0000313" key="4">
    <source>
        <dbReference type="Proteomes" id="UP000000810"/>
    </source>
</evidence>
<dbReference type="SUPFAM" id="SSF47413">
    <property type="entry name" value="lambda repressor-like DNA-binding domains"/>
    <property type="match status" value="1"/>
</dbReference>
<reference evidence="2" key="1">
    <citation type="submission" date="1999-07" db="EMBL/GenBank/DDBJ databases">
        <authorList>
            <person name="Genoscope"/>
        </authorList>
    </citation>
    <scope>NUCLEOTIDE SEQUENCE</scope>
    <source>
        <strain evidence="2">Orsay</strain>
    </source>
</reference>
<dbReference type="Gene3D" id="1.10.10.60">
    <property type="entry name" value="Homeodomain-like"/>
    <property type="match status" value="1"/>
</dbReference>
<dbReference type="EMBL" id="HE613800">
    <property type="protein sequence ID" value="CCE70405.1"/>
    <property type="molecule type" value="Genomic_DNA"/>
</dbReference>
<evidence type="ECO:0000313" key="5">
    <source>
        <dbReference type="Proteomes" id="UP000009139"/>
    </source>
</evidence>
<dbReference type="Proteomes" id="UP000009139">
    <property type="component" value="Chromosome"/>
</dbReference>
<dbReference type="eggNOG" id="arCOG00017">
    <property type="taxonomic scope" value="Archaea"/>
</dbReference>
<dbReference type="InterPro" id="IPR001387">
    <property type="entry name" value="Cro/C1-type_HTH"/>
</dbReference>
<sequence>MNMRVSAFEVASRYVYPSIRRRLVEIMRSEKGLKQLQIAELLHISQSAVSRYLRMNRGSIIDVSKFDDIDSEVRELAERIIKEKLSEYEIHKELMRITLDFLKKGYGCSFHARIDPEIDPNSCRICMEIF</sequence>
<reference evidence="2" key="2">
    <citation type="journal article" date="2000" name="J. Mol. Biol.">
        <title>Archaeal homologs of eukaryotic methylation guide small nucleolar RNAs: lessons from the Pyrococcus genomes.</title>
        <authorList>
            <person name="Gaspin C."/>
            <person name="Cavaille J."/>
            <person name="Erauso G."/>
        </authorList>
    </citation>
    <scope>NUCLEOTIDE SEQUENCE</scope>
    <source>
        <strain evidence="2">Orsay</strain>
    </source>
</reference>